<proteinExistence type="predicted"/>
<dbReference type="RefSeq" id="WP_338687168.1">
    <property type="nucleotide sequence ID" value="NZ_AP024702.1"/>
</dbReference>
<feature type="domain" description="ChrR-like cupin" evidence="1">
    <location>
        <begin position="88"/>
        <end position="180"/>
    </location>
</feature>
<reference evidence="2 3" key="1">
    <citation type="submission" date="2021-06" db="EMBL/GenBank/DDBJ databases">
        <title>Complete genome of Haloferula helveola possessing various polysaccharide degrading enzymes.</title>
        <authorList>
            <person name="Takami H."/>
            <person name="Huang C."/>
            <person name="Hamasaki K."/>
        </authorList>
    </citation>
    <scope>NUCLEOTIDE SEQUENCE [LARGE SCALE GENOMIC DNA]</scope>
    <source>
        <strain evidence="2 3">CN-1</strain>
    </source>
</reference>
<sequence length="219" mass="23852">MKLEPEELAELAHLYASEGLEGERLQAFEAWRSAASDEELAQFAAMLDTCAILAEAHAPVADLPPELEQRVLGSILPTAEEPTLEEDHFYLRSDEGDWVSLPVPGVRLKELSARDEDGVTVFLLEMEANTRLPAHSHHGVEMAFMLEGDLRIGDVVLTAGDFTRAPAGSDHHQLSSRGGCRALLITASENFPRHTVGAMQKFQDTMRALKDVLGGGPKG</sequence>
<accession>A0ABN6HFA8</accession>
<dbReference type="InterPro" id="IPR011051">
    <property type="entry name" value="RmlC_Cupin_sf"/>
</dbReference>
<evidence type="ECO:0000313" key="2">
    <source>
        <dbReference type="EMBL" id="BCX50213.1"/>
    </source>
</evidence>
<dbReference type="Gene3D" id="2.60.120.10">
    <property type="entry name" value="Jelly Rolls"/>
    <property type="match status" value="1"/>
</dbReference>
<organism evidence="2 3">
    <name type="scientific">Haloferula helveola</name>
    <dbReference type="NCBI Taxonomy" id="490095"/>
    <lineage>
        <taxon>Bacteria</taxon>
        <taxon>Pseudomonadati</taxon>
        <taxon>Verrucomicrobiota</taxon>
        <taxon>Verrucomicrobiia</taxon>
        <taxon>Verrucomicrobiales</taxon>
        <taxon>Verrucomicrobiaceae</taxon>
        <taxon>Haloferula</taxon>
    </lineage>
</organism>
<dbReference type="InterPro" id="IPR014710">
    <property type="entry name" value="RmlC-like_jellyroll"/>
</dbReference>
<dbReference type="Proteomes" id="UP001374893">
    <property type="component" value="Chromosome"/>
</dbReference>
<dbReference type="EMBL" id="AP024702">
    <property type="protein sequence ID" value="BCX50213.1"/>
    <property type="molecule type" value="Genomic_DNA"/>
</dbReference>
<dbReference type="InterPro" id="IPR025979">
    <property type="entry name" value="ChrR-like_cupin_dom"/>
</dbReference>
<dbReference type="SUPFAM" id="SSF51182">
    <property type="entry name" value="RmlC-like cupins"/>
    <property type="match status" value="1"/>
</dbReference>
<evidence type="ECO:0000259" key="1">
    <source>
        <dbReference type="Pfam" id="PF12973"/>
    </source>
</evidence>
<keyword evidence="3" id="KW-1185">Reference proteome</keyword>
<dbReference type="Pfam" id="PF12973">
    <property type="entry name" value="Cupin_7"/>
    <property type="match status" value="1"/>
</dbReference>
<name>A0ABN6HFA8_9BACT</name>
<evidence type="ECO:0000313" key="3">
    <source>
        <dbReference type="Proteomes" id="UP001374893"/>
    </source>
</evidence>
<protein>
    <submittedName>
        <fullName evidence="2">Anti-ecf sigma factor, chrr</fullName>
    </submittedName>
</protein>
<gene>
    <name evidence="2" type="ORF">HAHE_41210</name>
</gene>